<organism evidence="2">
    <name type="scientific">Solanum chacoense</name>
    <name type="common">Chaco potato</name>
    <dbReference type="NCBI Taxonomy" id="4108"/>
    <lineage>
        <taxon>Eukaryota</taxon>
        <taxon>Viridiplantae</taxon>
        <taxon>Streptophyta</taxon>
        <taxon>Embryophyta</taxon>
        <taxon>Tracheophyta</taxon>
        <taxon>Spermatophyta</taxon>
        <taxon>Magnoliopsida</taxon>
        <taxon>eudicotyledons</taxon>
        <taxon>Gunneridae</taxon>
        <taxon>Pentapetalae</taxon>
        <taxon>asterids</taxon>
        <taxon>lamiids</taxon>
        <taxon>Solanales</taxon>
        <taxon>Solanaceae</taxon>
        <taxon>Solanoideae</taxon>
        <taxon>Solaneae</taxon>
        <taxon>Solanum</taxon>
    </lineage>
</organism>
<accession>A0A0V0HIZ8</accession>
<keyword evidence="1" id="KW-0472">Membrane</keyword>
<evidence type="ECO:0000313" key="2">
    <source>
        <dbReference type="EMBL" id="JAP19419.1"/>
    </source>
</evidence>
<keyword evidence="1" id="KW-1133">Transmembrane helix</keyword>
<feature type="transmembrane region" description="Helical" evidence="1">
    <location>
        <begin position="38"/>
        <end position="58"/>
    </location>
</feature>
<dbReference type="EMBL" id="GEDG01020076">
    <property type="protein sequence ID" value="JAP19419.1"/>
    <property type="molecule type" value="Transcribed_RNA"/>
</dbReference>
<sequence>MYPVTANLCNKHKKMTFARSQKLEVSSSKPLASKSNRFAFWVEYRACLVWVTSLVWWFGSY</sequence>
<proteinExistence type="predicted"/>
<evidence type="ECO:0000256" key="1">
    <source>
        <dbReference type="SAM" id="Phobius"/>
    </source>
</evidence>
<protein>
    <submittedName>
        <fullName evidence="2">Putative ovule protein</fullName>
    </submittedName>
</protein>
<keyword evidence="1" id="KW-0812">Transmembrane</keyword>
<reference evidence="2" key="1">
    <citation type="submission" date="2015-12" db="EMBL/GenBank/DDBJ databases">
        <title>Gene expression during late stages of embryo sac development: a critical building block for successful pollen-pistil interactions.</title>
        <authorList>
            <person name="Liu Y."/>
            <person name="Joly V."/>
            <person name="Sabar M."/>
            <person name="Matton D.P."/>
        </authorList>
    </citation>
    <scope>NUCLEOTIDE SEQUENCE</scope>
</reference>
<dbReference type="AlphaFoldDB" id="A0A0V0HIZ8"/>
<name>A0A0V0HIZ8_SOLCH</name>